<protein>
    <submittedName>
        <fullName evidence="2">Major facilitator superfamily (MFS) profile domain-containing protein</fullName>
    </submittedName>
</protein>
<dbReference type="Proteomes" id="UP000887580">
    <property type="component" value="Unplaced"/>
</dbReference>
<accession>A0AC35EVQ1</accession>
<sequence>MQKSIPIENDELRKCSHTAADNSTGGGEAIVNDYGGTLIWDSKIQGYLFSSIFYGSLLTIIPGGYLADTQSPKMLTTIAGIIYITITFVTPVIAVEGGWLPLFFARVIMGAGVPAFAYLCSTTWGWPAIFYGCALLGILWLILWQFAASKNPTECKLMSERERQYLKSKPELAVRHKTVK</sequence>
<organism evidence="1 2">
    <name type="scientific">Panagrolaimus sp. PS1159</name>
    <dbReference type="NCBI Taxonomy" id="55785"/>
    <lineage>
        <taxon>Eukaryota</taxon>
        <taxon>Metazoa</taxon>
        <taxon>Ecdysozoa</taxon>
        <taxon>Nematoda</taxon>
        <taxon>Chromadorea</taxon>
        <taxon>Rhabditida</taxon>
        <taxon>Tylenchina</taxon>
        <taxon>Panagrolaimomorpha</taxon>
        <taxon>Panagrolaimoidea</taxon>
        <taxon>Panagrolaimidae</taxon>
        <taxon>Panagrolaimus</taxon>
    </lineage>
</organism>
<name>A0AC35EVQ1_9BILA</name>
<evidence type="ECO:0000313" key="1">
    <source>
        <dbReference type="Proteomes" id="UP000887580"/>
    </source>
</evidence>
<reference evidence="2" key="1">
    <citation type="submission" date="2022-11" db="UniProtKB">
        <authorList>
            <consortium name="WormBaseParasite"/>
        </authorList>
    </citation>
    <scope>IDENTIFICATION</scope>
</reference>
<dbReference type="WBParaSite" id="PS1159_v2.g11184.t1">
    <property type="protein sequence ID" value="PS1159_v2.g11184.t1"/>
    <property type="gene ID" value="PS1159_v2.g11184"/>
</dbReference>
<proteinExistence type="predicted"/>
<evidence type="ECO:0000313" key="2">
    <source>
        <dbReference type="WBParaSite" id="PS1159_v2.g11184.t1"/>
    </source>
</evidence>